<dbReference type="SUPFAM" id="SSF52821">
    <property type="entry name" value="Rhodanese/Cell cycle control phosphatase"/>
    <property type="match status" value="1"/>
</dbReference>
<dbReference type="CDD" id="cd00180">
    <property type="entry name" value="PKc"/>
    <property type="match status" value="1"/>
</dbReference>
<evidence type="ECO:0000313" key="5">
    <source>
        <dbReference type="Proteomes" id="UP000504635"/>
    </source>
</evidence>
<dbReference type="GO" id="GO:0005096">
    <property type="term" value="F:GTPase activator activity"/>
    <property type="evidence" value="ECO:0007669"/>
    <property type="project" value="UniProtKB-KW"/>
</dbReference>
<dbReference type="SUPFAM" id="SSF56112">
    <property type="entry name" value="Protein kinase-like (PK-like)"/>
    <property type="match status" value="1"/>
</dbReference>
<dbReference type="InterPro" id="IPR000195">
    <property type="entry name" value="Rab-GAP-TBC_dom"/>
</dbReference>
<evidence type="ECO:0000259" key="3">
    <source>
        <dbReference type="PROSITE" id="PS50086"/>
    </source>
</evidence>
<dbReference type="SUPFAM" id="SSF47923">
    <property type="entry name" value="Ypt/Rab-GAP domain of gyp1p"/>
    <property type="match status" value="2"/>
</dbReference>
<organism evidence="5 6">
    <name type="scientific">Sitophilus oryzae</name>
    <name type="common">Rice weevil</name>
    <name type="synonym">Curculio oryzae</name>
    <dbReference type="NCBI Taxonomy" id="7048"/>
    <lineage>
        <taxon>Eukaryota</taxon>
        <taxon>Metazoa</taxon>
        <taxon>Ecdysozoa</taxon>
        <taxon>Arthropoda</taxon>
        <taxon>Hexapoda</taxon>
        <taxon>Insecta</taxon>
        <taxon>Pterygota</taxon>
        <taxon>Neoptera</taxon>
        <taxon>Endopterygota</taxon>
        <taxon>Coleoptera</taxon>
        <taxon>Polyphaga</taxon>
        <taxon>Cucujiformia</taxon>
        <taxon>Curculionidae</taxon>
        <taxon>Dryophthorinae</taxon>
        <taxon>Sitophilus</taxon>
    </lineage>
</organism>
<dbReference type="GO" id="GO:0004672">
    <property type="term" value="F:protein kinase activity"/>
    <property type="evidence" value="ECO:0007669"/>
    <property type="project" value="InterPro"/>
</dbReference>
<proteinExistence type="predicted"/>
<dbReference type="RefSeq" id="XP_030758125.1">
    <property type="nucleotide sequence ID" value="XM_030902265.1"/>
</dbReference>
<keyword evidence="5" id="KW-1185">Reference proteome</keyword>
<dbReference type="FunCoup" id="A0A6J2Y545">
    <property type="interactions" value="1566"/>
</dbReference>
<feature type="domain" description="Rab-GAP TBC" evidence="3">
    <location>
        <begin position="436"/>
        <end position="621"/>
    </location>
</feature>
<dbReference type="Gene3D" id="3.40.250.10">
    <property type="entry name" value="Rhodanese-like domain"/>
    <property type="match status" value="1"/>
</dbReference>
<dbReference type="SMART" id="SM00450">
    <property type="entry name" value="RHOD"/>
    <property type="match status" value="1"/>
</dbReference>
<dbReference type="OrthoDB" id="1668230at2759"/>
<dbReference type="PROSITE" id="PS50011">
    <property type="entry name" value="PROTEIN_KINASE_DOM"/>
    <property type="match status" value="1"/>
</dbReference>
<dbReference type="PROSITE" id="PS50206">
    <property type="entry name" value="RHODANESE_3"/>
    <property type="match status" value="1"/>
</dbReference>
<dbReference type="PROSITE" id="PS50086">
    <property type="entry name" value="TBC_RABGAP"/>
    <property type="match status" value="1"/>
</dbReference>
<dbReference type="AlphaFoldDB" id="A0A6J2Y545"/>
<dbReference type="Proteomes" id="UP000504635">
    <property type="component" value="Unplaced"/>
</dbReference>
<dbReference type="FunFam" id="1.10.510.10:FF:001232">
    <property type="entry name" value="Predicted protein"/>
    <property type="match status" value="1"/>
</dbReference>
<dbReference type="InterPro" id="IPR000719">
    <property type="entry name" value="Prot_kinase_dom"/>
</dbReference>
<dbReference type="SMART" id="SM00164">
    <property type="entry name" value="TBC"/>
    <property type="match status" value="1"/>
</dbReference>
<keyword evidence="1" id="KW-0343">GTPase activation</keyword>
<evidence type="ECO:0000256" key="1">
    <source>
        <dbReference type="ARBA" id="ARBA00022468"/>
    </source>
</evidence>
<dbReference type="PANTHER" id="PTHR22957">
    <property type="entry name" value="TBC1 DOMAIN FAMILY MEMBER GTPASE-ACTIVATING PROTEIN"/>
    <property type="match status" value="1"/>
</dbReference>
<dbReference type="Gene3D" id="1.10.8.270">
    <property type="entry name" value="putative rabgap domain of human tbc1 domain family member 14 like domains"/>
    <property type="match status" value="1"/>
</dbReference>
<evidence type="ECO:0000259" key="4">
    <source>
        <dbReference type="PROSITE" id="PS50206"/>
    </source>
</evidence>
<sequence length="829" mass="95439">MTVGMTVDLLRNSQLKFGAITFFAKQHKGDTCGSNGLPLTPNSIIIIGRAQFLKTINSPFLCEFLDVIRGKHERTIVVSQYCGTPLANLVEKHTFSHLQIKKIAYQILQGLSLLHSLKIVHRCLSNENILLQDNDNIKLFNYGLYYMTDNGALVPFPVLDVLYTAPEVYLNGPNSCYPDPKVDIWSSGICLAELALNKSLWSSLNLGQRIRKILSLLQVNSSIFEKIAREHNCYETYLNLPQDLKEIIELCLNIYPSKRPTCNELLSNSYFNDFKLENDERDRKPWRSFDIFTIKELYHWWQLTGGDVYQELKKQGLIRSSPPILSLPSLVLIEGSLLGQERNPATLYDPRIVQMPLDMLYQRFAHISLPAFYPLIHCKSEIISNADPPPYDATGLPLVIKEKDPEYQFHRIILFRRLLHGYPFTKDLIIEEAQKDIPPLLRGEIWAALLNVNSLYKMDYLRLDKYSHTTTDRQIEVDIPRCHQYNELLSSTEGHKKLKRILKAWVYKNAQYVYWQGLDSLTAPFLYLNFNDEAKAFACLSNFVPKFLHKFFLKDNAVIIEEYLWKFSQLIAFHDPELANHLHEINFYPQLFAIPWFLTLFSHVFPLYKILHLWDKLLLCDSSFPLHIGLSILTQLRDKLLTSGFNECILLFSDLPEVDIEKCVLSSMQTYTSTPKSITNREYENELFHQKNELDITGVKIEDLKKELCPRISPNDVIDFVRHRPEKALFIDIRNPTLFLRCSLKDSINIPFSSVSFSEKLLGNLGPHCNLVKSKGDKVVVVIGNSDTDLERFPKFLLQCNVSRVCVLHGGFNVLIPVTPTVLQSGMPT</sequence>
<dbReference type="PANTHER" id="PTHR22957:SF168">
    <property type="entry name" value="TBC DOMAIN-CONTAINING PROTEIN KINASE-LIKE PROTEIN"/>
    <property type="match status" value="1"/>
</dbReference>
<feature type="domain" description="Protein kinase" evidence="2">
    <location>
        <begin position="1"/>
        <end position="271"/>
    </location>
</feature>
<protein>
    <submittedName>
        <fullName evidence="6">TBC domain-containing protein kinase-like protein</fullName>
    </submittedName>
</protein>
<accession>A0A6J2Y545</accession>
<dbReference type="Gene3D" id="1.10.472.80">
    <property type="entry name" value="Ypt/Rab-GAP domain of gyp1p, domain 3"/>
    <property type="match status" value="1"/>
</dbReference>
<dbReference type="Gene3D" id="1.10.510.10">
    <property type="entry name" value="Transferase(Phosphotransferase) domain 1"/>
    <property type="match status" value="1"/>
</dbReference>
<feature type="domain" description="Rhodanese" evidence="4">
    <location>
        <begin position="724"/>
        <end position="824"/>
    </location>
</feature>
<evidence type="ECO:0000259" key="2">
    <source>
        <dbReference type="PROSITE" id="PS50011"/>
    </source>
</evidence>
<gene>
    <name evidence="6" type="primary">LOC115883856</name>
</gene>
<dbReference type="InterPro" id="IPR011009">
    <property type="entry name" value="Kinase-like_dom_sf"/>
</dbReference>
<dbReference type="InterPro" id="IPR036873">
    <property type="entry name" value="Rhodanese-like_dom_sf"/>
</dbReference>
<dbReference type="KEGG" id="soy:115883856"/>
<dbReference type="GO" id="GO:0005524">
    <property type="term" value="F:ATP binding"/>
    <property type="evidence" value="ECO:0007669"/>
    <property type="project" value="InterPro"/>
</dbReference>
<dbReference type="FunFam" id="1.10.472.80:FF:000015">
    <property type="entry name" value="TBC domain-containing protein kinase-like protein"/>
    <property type="match status" value="1"/>
</dbReference>
<dbReference type="GeneID" id="115883856"/>
<dbReference type="InParanoid" id="A0A6J2Y545"/>
<name>A0A6J2Y545_SITOR</name>
<dbReference type="InterPro" id="IPR001763">
    <property type="entry name" value="Rhodanese-like_dom"/>
</dbReference>
<dbReference type="Pfam" id="PF00581">
    <property type="entry name" value="Rhodanese"/>
    <property type="match status" value="1"/>
</dbReference>
<dbReference type="InterPro" id="IPR035969">
    <property type="entry name" value="Rab-GAP_TBC_sf"/>
</dbReference>
<dbReference type="Pfam" id="PF00069">
    <property type="entry name" value="Pkinase"/>
    <property type="match status" value="1"/>
</dbReference>
<evidence type="ECO:0000313" key="6">
    <source>
        <dbReference type="RefSeq" id="XP_030758125.1"/>
    </source>
</evidence>
<dbReference type="FunFam" id="1.10.8.270:FF:000044">
    <property type="entry name" value="TBC Kinase homolog"/>
    <property type="match status" value="1"/>
</dbReference>
<reference evidence="6" key="1">
    <citation type="submission" date="2025-08" db="UniProtKB">
        <authorList>
            <consortium name="RefSeq"/>
        </authorList>
    </citation>
    <scope>IDENTIFICATION</scope>
    <source>
        <tissue evidence="6">Gonads</tissue>
    </source>
</reference>
<dbReference type="Pfam" id="PF00566">
    <property type="entry name" value="RabGAP-TBC"/>
    <property type="match status" value="1"/>
</dbReference>